<evidence type="ECO:0000256" key="7">
    <source>
        <dbReference type="SAM" id="MobiDB-lite"/>
    </source>
</evidence>
<evidence type="ECO:0000256" key="3">
    <source>
        <dbReference type="ARBA" id="ARBA00018091"/>
    </source>
</evidence>
<comment type="similarity">
    <text evidence="2">Belongs to the icosahedral plant coat protein family.</text>
</comment>
<dbReference type="SUPFAM" id="SSF88633">
    <property type="entry name" value="Positive stranded ssRNA viruses"/>
    <property type="match status" value="1"/>
</dbReference>
<feature type="compositionally biased region" description="Basic residues" evidence="7">
    <location>
        <begin position="67"/>
        <end position="84"/>
    </location>
</feature>
<keyword evidence="4" id="KW-0167">Capsid protein</keyword>
<keyword evidence="6" id="KW-1142">T=3 icosahedral capsid protein</keyword>
<proteinExistence type="inferred from homology"/>
<feature type="compositionally biased region" description="Low complexity" evidence="7">
    <location>
        <begin position="52"/>
        <end position="66"/>
    </location>
</feature>
<dbReference type="InterPro" id="IPR029053">
    <property type="entry name" value="Viral_coat"/>
</dbReference>
<organism evidence="9">
    <name type="scientific">Soybean thrips tombus-like virus 4</name>
    <dbReference type="NCBI Taxonomy" id="2802946"/>
    <lineage>
        <taxon>Viruses</taxon>
        <taxon>Riboviria</taxon>
        <taxon>Orthornavirae</taxon>
        <taxon>Kitrinoviricota</taxon>
        <taxon>Tolucaviricetes</taxon>
        <taxon>Tolivirales</taxon>
        <taxon>Tombusviridae</taxon>
    </lineage>
</organism>
<accession>A0A7T8JIP1</accession>
<evidence type="ECO:0000256" key="1">
    <source>
        <dbReference type="ARBA" id="ARBA00004328"/>
    </source>
</evidence>
<evidence type="ECO:0000259" key="8">
    <source>
        <dbReference type="Pfam" id="PF00729"/>
    </source>
</evidence>
<dbReference type="InterPro" id="IPR000937">
    <property type="entry name" value="Capsid_prot_S-dom_vir"/>
</dbReference>
<evidence type="ECO:0000256" key="5">
    <source>
        <dbReference type="ARBA" id="ARBA00022844"/>
    </source>
</evidence>
<evidence type="ECO:0000256" key="6">
    <source>
        <dbReference type="ARBA" id="ARBA00023060"/>
    </source>
</evidence>
<dbReference type="EMBL" id="MT240791">
    <property type="protein sequence ID" value="QQP18789.1"/>
    <property type="molecule type" value="Genomic_RNA"/>
</dbReference>
<dbReference type="GO" id="GO:0039617">
    <property type="term" value="C:T=3 icosahedral viral capsid"/>
    <property type="evidence" value="ECO:0007669"/>
    <property type="project" value="UniProtKB-KW"/>
</dbReference>
<dbReference type="Gene3D" id="2.60.120.20">
    <property type="match status" value="1"/>
</dbReference>
<feature type="domain" description="Icosahedral viral capsid protein S" evidence="8">
    <location>
        <begin position="82"/>
        <end position="249"/>
    </location>
</feature>
<comment type="subcellular location">
    <subcellularLocation>
        <location evidence="1">Virion</location>
    </subcellularLocation>
</comment>
<evidence type="ECO:0000256" key="2">
    <source>
        <dbReference type="ARBA" id="ARBA00007446"/>
    </source>
</evidence>
<keyword evidence="5" id="KW-0946">Virion</keyword>
<evidence type="ECO:0000256" key="4">
    <source>
        <dbReference type="ARBA" id="ARBA00022561"/>
    </source>
</evidence>
<dbReference type="Pfam" id="PF00729">
    <property type="entry name" value="Viral_coat"/>
    <property type="match status" value="1"/>
</dbReference>
<sequence>MTLNPYTGRGRGWRQWVSPALQVGGAVAGQIYRDYMSRPVIVQQPPQTYQQPQVVYVQPQQQSAGRSRPRRGRGRGRGQGRARVPRPTAPIGTQGSGVVTVVDTEMFAPIGFVTGVINVMQFNPGHSKLPRLNRQAGMYERYRVVYVTVKFVPAVATTTTGSLYFSICPGPSQTAVKTADDILKLRPSRCVAVWQSATINMGQAIDTQRYMVCGDTSVDGTAFTLYYQYGNTAAGGHFQVSYKIEFAYPKVFQ</sequence>
<reference evidence="9" key="1">
    <citation type="journal article" date="2020" name="Viruses">
        <title>Soybean Thrips (Thysanoptera: Thripidae) Harbor Highly Diverse Populations of Arthropod, Fungal and Plant Viruses.</title>
        <authorList>
            <person name="Thekke-Veetil T."/>
            <person name="Lagos-Kutz D."/>
            <person name="McCoppin N.K."/>
            <person name="Hartman G.L."/>
            <person name="Ju H.K."/>
            <person name="Lim H.S."/>
            <person name="Domier L.L."/>
        </authorList>
    </citation>
    <scope>NUCLEOTIDE SEQUENCE</scope>
    <source>
        <strain evidence="9">STN1</strain>
    </source>
</reference>
<protein>
    <recommendedName>
        <fullName evidence="3">Capsid protein</fullName>
    </recommendedName>
</protein>
<name>A0A7T8JIP1_9TOMB</name>
<dbReference type="GO" id="GO:0005198">
    <property type="term" value="F:structural molecule activity"/>
    <property type="evidence" value="ECO:0007669"/>
    <property type="project" value="InterPro"/>
</dbReference>
<feature type="region of interest" description="Disordered" evidence="7">
    <location>
        <begin position="52"/>
        <end position="92"/>
    </location>
</feature>
<evidence type="ECO:0000313" key="9">
    <source>
        <dbReference type="EMBL" id="QQP18789.1"/>
    </source>
</evidence>